<dbReference type="PANTHER" id="PTHR11851">
    <property type="entry name" value="METALLOPROTEASE"/>
    <property type="match status" value="1"/>
</dbReference>
<dbReference type="EMBL" id="FOYL01000010">
    <property type="protein sequence ID" value="SFR26574.1"/>
    <property type="molecule type" value="Genomic_DNA"/>
</dbReference>
<feature type="domain" description="Peptidase M16 C-terminal" evidence="3">
    <location>
        <begin position="209"/>
        <end position="383"/>
    </location>
</feature>
<dbReference type="PANTHER" id="PTHR11851:SF224">
    <property type="entry name" value="PROCESSING PROTEASE"/>
    <property type="match status" value="1"/>
</dbReference>
<feature type="domain" description="Peptidase M16 N-terminal" evidence="2">
    <location>
        <begin position="88"/>
        <end position="199"/>
    </location>
</feature>
<gene>
    <name evidence="4" type="ORF">SAMN04488564_11063</name>
</gene>
<dbReference type="InterPro" id="IPR050361">
    <property type="entry name" value="MPP/UQCRC_Complex"/>
</dbReference>
<dbReference type="InterPro" id="IPR007863">
    <property type="entry name" value="Peptidase_M16_C"/>
</dbReference>
<keyword evidence="5" id="KW-1185">Reference proteome</keyword>
<feature type="region of interest" description="Disordered" evidence="1">
    <location>
        <begin position="1"/>
        <end position="32"/>
    </location>
</feature>
<name>A0A1I6F9C8_9PSEU</name>
<dbReference type="Proteomes" id="UP000198583">
    <property type="component" value="Unassembled WGS sequence"/>
</dbReference>
<dbReference type="Pfam" id="PF05193">
    <property type="entry name" value="Peptidase_M16_C"/>
    <property type="match status" value="1"/>
</dbReference>
<dbReference type="AlphaFoldDB" id="A0A1I6F9C8"/>
<evidence type="ECO:0000313" key="4">
    <source>
        <dbReference type="EMBL" id="SFR26574.1"/>
    </source>
</evidence>
<dbReference type="Pfam" id="PF00675">
    <property type="entry name" value="Peptidase_M16"/>
    <property type="match status" value="1"/>
</dbReference>
<feature type="compositionally biased region" description="Polar residues" evidence="1">
    <location>
        <begin position="1"/>
        <end position="10"/>
    </location>
</feature>
<dbReference type="InterPro" id="IPR011249">
    <property type="entry name" value="Metalloenz_LuxS/M16"/>
</dbReference>
<evidence type="ECO:0000256" key="1">
    <source>
        <dbReference type="SAM" id="MobiDB-lite"/>
    </source>
</evidence>
<dbReference type="STRING" id="84724.SAMN04488564_11063"/>
<reference evidence="5" key="1">
    <citation type="submission" date="2016-10" db="EMBL/GenBank/DDBJ databases">
        <authorList>
            <person name="Varghese N."/>
            <person name="Submissions S."/>
        </authorList>
    </citation>
    <scope>NUCLEOTIDE SEQUENCE [LARGE SCALE GENOMIC DNA]</scope>
    <source>
        <strain evidence="5">DSM 44232</strain>
    </source>
</reference>
<proteinExistence type="predicted"/>
<dbReference type="InterPro" id="IPR011765">
    <property type="entry name" value="Pept_M16_N"/>
</dbReference>
<dbReference type="RefSeq" id="WP_245822289.1">
    <property type="nucleotide sequence ID" value="NZ_FOYL01000010.1"/>
</dbReference>
<accession>A0A1I6F9C8</accession>
<evidence type="ECO:0000259" key="3">
    <source>
        <dbReference type="Pfam" id="PF05193"/>
    </source>
</evidence>
<organism evidence="4 5">
    <name type="scientific">Lentzea waywayandensis</name>
    <dbReference type="NCBI Taxonomy" id="84724"/>
    <lineage>
        <taxon>Bacteria</taxon>
        <taxon>Bacillati</taxon>
        <taxon>Actinomycetota</taxon>
        <taxon>Actinomycetes</taxon>
        <taxon>Pseudonocardiales</taxon>
        <taxon>Pseudonocardiaceae</taxon>
        <taxon>Lentzea</taxon>
    </lineage>
</organism>
<dbReference type="Gene3D" id="3.30.830.10">
    <property type="entry name" value="Metalloenzyme, LuxS/M16 peptidase-like"/>
    <property type="match status" value="2"/>
</dbReference>
<evidence type="ECO:0000259" key="2">
    <source>
        <dbReference type="Pfam" id="PF00675"/>
    </source>
</evidence>
<dbReference type="SUPFAM" id="SSF63411">
    <property type="entry name" value="LuxS/MPP-like metallohydrolase"/>
    <property type="match status" value="2"/>
</dbReference>
<dbReference type="GO" id="GO:0046872">
    <property type="term" value="F:metal ion binding"/>
    <property type="evidence" value="ECO:0007669"/>
    <property type="project" value="InterPro"/>
</dbReference>
<protein>
    <submittedName>
        <fullName evidence="4">Predicted Zn-dependent peptidase</fullName>
    </submittedName>
</protein>
<evidence type="ECO:0000313" key="5">
    <source>
        <dbReference type="Proteomes" id="UP000198583"/>
    </source>
</evidence>
<sequence>MTASISSSGIKTHRSAEEIGRTSTGPRPLPELGTQKVSAELSTVDTTLPNGLRVIAVQRATVPMVEVRLRVPFADPAGTSVGSRHSAVAEILANTVLTGTEKRSRVQIDTELALVGGELDAVVDPERLSFTGNALATGLGTVLEVLADVLTNASYPADEVERERGRLVERITIARSQPSVIAREALQKILYGDHPYAKEMPEADEVAAVSREDVVALHGKGLLPRGSVLVVVGDVDPAAAVAQIGEALGAWQGDGEAVQLPPLPAVSGGDVVLVHRAGAVQSQIRLAAQSIPRTDERYPALQLANLVYGGFFSSRLVENIREDKGYTYSARSHPEFTVHGATLLIDADTASDVTAAALLETRYELARLGLVPPSESEVDTARSYAVGTLLTSTSSQSGLASFLVNLVGLGLGLDWLVTHPQRLAAVTPEQVAAAALEFFAPGNFTGVLVGDADQLKPKLSALGGVSFQ</sequence>